<dbReference type="PANTHER" id="PTHR11644:SF2">
    <property type="entry name" value="CYTIDINE DEAMINASE"/>
    <property type="match status" value="1"/>
</dbReference>
<dbReference type="eggNOG" id="COG0295">
    <property type="taxonomic scope" value="Bacteria"/>
</dbReference>
<comment type="function">
    <text evidence="2 15">This enzyme scavenges exogenous and endogenous cytidine and 2'-deoxycytidine for UMP synthesis.</text>
</comment>
<keyword evidence="18" id="KW-1185">Reference proteome</keyword>
<evidence type="ECO:0000259" key="16">
    <source>
        <dbReference type="PROSITE" id="PS51747"/>
    </source>
</evidence>
<gene>
    <name evidence="17" type="primary">cdd</name>
    <name evidence="17" type="ORF">Llan_1762</name>
</gene>
<dbReference type="Gene3D" id="3.40.140.10">
    <property type="entry name" value="Cytidine Deaminase, domain 2"/>
    <property type="match status" value="1"/>
</dbReference>
<dbReference type="PATRIC" id="fig|45067.4.peg.1850"/>
<dbReference type="STRING" id="45067.Llan_1762"/>
<dbReference type="GO" id="GO:0055086">
    <property type="term" value="P:nucleobase-containing small molecule metabolic process"/>
    <property type="evidence" value="ECO:0007669"/>
    <property type="project" value="UniProtKB-ARBA"/>
</dbReference>
<evidence type="ECO:0000256" key="1">
    <source>
        <dbReference type="ARBA" id="ARBA00001947"/>
    </source>
</evidence>
<feature type="binding site" evidence="13">
    <location>
        <begin position="44"/>
        <end position="50"/>
    </location>
    <ligand>
        <name>substrate</name>
    </ligand>
</feature>
<evidence type="ECO:0000256" key="8">
    <source>
        <dbReference type="ARBA" id="ARBA00022833"/>
    </source>
</evidence>
<evidence type="ECO:0000256" key="14">
    <source>
        <dbReference type="PIRSR" id="PIRSR606262-3"/>
    </source>
</evidence>
<evidence type="ECO:0000256" key="7">
    <source>
        <dbReference type="ARBA" id="ARBA00022801"/>
    </source>
</evidence>
<dbReference type="InterPro" id="IPR016193">
    <property type="entry name" value="Cytidine_deaminase-like"/>
</dbReference>
<dbReference type="NCBIfam" id="NF004064">
    <property type="entry name" value="PRK05578.1"/>
    <property type="match status" value="1"/>
</dbReference>
<accession>A0A0W0VL08</accession>
<evidence type="ECO:0000256" key="9">
    <source>
        <dbReference type="ARBA" id="ARBA00032005"/>
    </source>
</evidence>
<comment type="caution">
    <text evidence="17">The sequence shown here is derived from an EMBL/GenBank/DDBJ whole genome shotgun (WGS) entry which is preliminary data.</text>
</comment>
<dbReference type="SUPFAM" id="SSF53927">
    <property type="entry name" value="Cytidine deaminase-like"/>
    <property type="match status" value="1"/>
</dbReference>
<evidence type="ECO:0000256" key="6">
    <source>
        <dbReference type="ARBA" id="ARBA00022723"/>
    </source>
</evidence>
<dbReference type="GO" id="GO:0042802">
    <property type="term" value="F:identical protein binding"/>
    <property type="evidence" value="ECO:0007669"/>
    <property type="project" value="UniProtKB-ARBA"/>
</dbReference>
<dbReference type="FunFam" id="3.40.140.10:FF:000008">
    <property type="entry name" value="Cytidine deaminase"/>
    <property type="match status" value="1"/>
</dbReference>
<evidence type="ECO:0000256" key="11">
    <source>
        <dbReference type="ARBA" id="ARBA00049558"/>
    </source>
</evidence>
<feature type="binding site" evidence="14">
    <location>
        <position position="91"/>
    </location>
    <ligand>
        <name>Zn(2+)</name>
        <dbReference type="ChEBI" id="CHEBI:29105"/>
        <note>catalytic</note>
    </ligand>
</feature>
<dbReference type="RefSeq" id="WP_028373901.1">
    <property type="nucleotide sequence ID" value="NZ_CAAAJD010000030.1"/>
</dbReference>
<feature type="active site" description="Proton donor" evidence="12">
    <location>
        <position position="57"/>
    </location>
</feature>
<evidence type="ECO:0000256" key="3">
    <source>
        <dbReference type="ARBA" id="ARBA00006576"/>
    </source>
</evidence>
<comment type="catalytic activity">
    <reaction evidence="10 15">
        <text>2'-deoxycytidine + H2O + H(+) = 2'-deoxyuridine + NH4(+)</text>
        <dbReference type="Rhea" id="RHEA:13433"/>
        <dbReference type="ChEBI" id="CHEBI:15377"/>
        <dbReference type="ChEBI" id="CHEBI:15378"/>
        <dbReference type="ChEBI" id="CHEBI:15698"/>
        <dbReference type="ChEBI" id="CHEBI:16450"/>
        <dbReference type="ChEBI" id="CHEBI:28938"/>
        <dbReference type="EC" id="3.5.4.5"/>
    </reaction>
</comment>
<dbReference type="GO" id="GO:0008270">
    <property type="term" value="F:zinc ion binding"/>
    <property type="evidence" value="ECO:0007669"/>
    <property type="project" value="UniProtKB-UniRule"/>
</dbReference>
<keyword evidence="7 15" id="KW-0378">Hydrolase</keyword>
<evidence type="ECO:0000313" key="17">
    <source>
        <dbReference type="EMBL" id="KTD20805.1"/>
    </source>
</evidence>
<dbReference type="Pfam" id="PF00383">
    <property type="entry name" value="dCMP_cyt_deam_1"/>
    <property type="match status" value="1"/>
</dbReference>
<dbReference type="PANTHER" id="PTHR11644">
    <property type="entry name" value="CYTIDINE DEAMINASE"/>
    <property type="match status" value="1"/>
</dbReference>
<evidence type="ECO:0000256" key="13">
    <source>
        <dbReference type="PIRSR" id="PIRSR606262-2"/>
    </source>
</evidence>
<dbReference type="EC" id="3.5.4.5" evidence="4 15"/>
<comment type="cofactor">
    <cofactor evidence="1 14 15">
        <name>Zn(2+)</name>
        <dbReference type="ChEBI" id="CHEBI:29105"/>
    </cofactor>
</comment>
<proteinExistence type="inferred from homology"/>
<evidence type="ECO:0000256" key="2">
    <source>
        <dbReference type="ARBA" id="ARBA00003949"/>
    </source>
</evidence>
<protein>
    <recommendedName>
        <fullName evidence="5 15">Cytidine deaminase</fullName>
        <ecNumber evidence="4 15">3.5.4.5</ecNumber>
    </recommendedName>
    <alternativeName>
        <fullName evidence="9 15">Cytidine aminohydrolase</fullName>
    </alternativeName>
</protein>
<dbReference type="GO" id="GO:0004126">
    <property type="term" value="F:cytidine deaminase activity"/>
    <property type="evidence" value="ECO:0007669"/>
    <property type="project" value="UniProtKB-UniRule"/>
</dbReference>
<dbReference type="GO" id="GO:0005829">
    <property type="term" value="C:cytosol"/>
    <property type="evidence" value="ECO:0007669"/>
    <property type="project" value="TreeGrafter"/>
</dbReference>
<comment type="similarity">
    <text evidence="3 15">Belongs to the cytidine and deoxycytidylate deaminase family.</text>
</comment>
<organism evidence="17 18">
    <name type="scientific">Legionella lansingensis</name>
    <dbReference type="NCBI Taxonomy" id="45067"/>
    <lineage>
        <taxon>Bacteria</taxon>
        <taxon>Pseudomonadati</taxon>
        <taxon>Pseudomonadota</taxon>
        <taxon>Gammaproteobacteria</taxon>
        <taxon>Legionellales</taxon>
        <taxon>Legionellaceae</taxon>
        <taxon>Legionella</taxon>
    </lineage>
</organism>
<dbReference type="AlphaFoldDB" id="A0A0W0VL08"/>
<dbReference type="InterPro" id="IPR006262">
    <property type="entry name" value="Cyt_deam_tetra"/>
</dbReference>
<evidence type="ECO:0000256" key="5">
    <source>
        <dbReference type="ARBA" id="ARBA00018266"/>
    </source>
</evidence>
<dbReference type="PROSITE" id="PS00903">
    <property type="entry name" value="CYT_DCMP_DEAMINASES_1"/>
    <property type="match status" value="1"/>
</dbReference>
<evidence type="ECO:0000313" key="18">
    <source>
        <dbReference type="Proteomes" id="UP000054869"/>
    </source>
</evidence>
<dbReference type="InterPro" id="IPR016192">
    <property type="entry name" value="APOBEC/CMP_deaminase_Zn-bd"/>
</dbReference>
<evidence type="ECO:0000256" key="4">
    <source>
        <dbReference type="ARBA" id="ARBA00012783"/>
    </source>
</evidence>
<feature type="binding site" evidence="14">
    <location>
        <position position="88"/>
    </location>
    <ligand>
        <name>Zn(2+)</name>
        <dbReference type="ChEBI" id="CHEBI:29105"/>
        <note>catalytic</note>
    </ligand>
</feature>
<dbReference type="PROSITE" id="PS51747">
    <property type="entry name" value="CYT_DCMP_DEAMINASES_2"/>
    <property type="match status" value="1"/>
</dbReference>
<dbReference type="Proteomes" id="UP000054869">
    <property type="component" value="Unassembled WGS sequence"/>
</dbReference>
<dbReference type="GO" id="GO:0072527">
    <property type="term" value="P:pyrimidine-containing compound metabolic process"/>
    <property type="evidence" value="ECO:0007669"/>
    <property type="project" value="UniProtKB-ARBA"/>
</dbReference>
<dbReference type="EMBL" id="LNYI01000034">
    <property type="protein sequence ID" value="KTD20805.1"/>
    <property type="molecule type" value="Genomic_DNA"/>
</dbReference>
<feature type="domain" description="CMP/dCMP-type deaminase" evidence="16">
    <location>
        <begin position="3"/>
        <end position="130"/>
    </location>
</feature>
<comment type="catalytic activity">
    <reaction evidence="11 15">
        <text>cytidine + H2O + H(+) = uridine + NH4(+)</text>
        <dbReference type="Rhea" id="RHEA:16069"/>
        <dbReference type="ChEBI" id="CHEBI:15377"/>
        <dbReference type="ChEBI" id="CHEBI:15378"/>
        <dbReference type="ChEBI" id="CHEBI:16704"/>
        <dbReference type="ChEBI" id="CHEBI:17562"/>
        <dbReference type="ChEBI" id="CHEBI:28938"/>
        <dbReference type="EC" id="3.5.4.5"/>
    </reaction>
</comment>
<evidence type="ECO:0000256" key="10">
    <source>
        <dbReference type="ARBA" id="ARBA00049252"/>
    </source>
</evidence>
<dbReference type="InterPro" id="IPR002125">
    <property type="entry name" value="CMP_dCMP_dom"/>
</dbReference>
<keyword evidence="6 14" id="KW-0479">Metal-binding</keyword>
<dbReference type="NCBIfam" id="TIGR01354">
    <property type="entry name" value="cyt_deam_tetra"/>
    <property type="match status" value="1"/>
</dbReference>
<dbReference type="CDD" id="cd01283">
    <property type="entry name" value="cytidine_deaminase"/>
    <property type="match status" value="1"/>
</dbReference>
<feature type="binding site" evidence="14">
    <location>
        <position position="55"/>
    </location>
    <ligand>
        <name>Zn(2+)</name>
        <dbReference type="ChEBI" id="CHEBI:29105"/>
        <note>catalytic</note>
    </ligand>
</feature>
<dbReference type="InterPro" id="IPR050202">
    <property type="entry name" value="Cyt/Deoxycyt_deaminase"/>
</dbReference>
<reference evidence="17 18" key="1">
    <citation type="submission" date="2015-11" db="EMBL/GenBank/DDBJ databases">
        <title>Genomic analysis of 38 Legionella species identifies large and diverse effector repertoires.</title>
        <authorList>
            <person name="Burstein D."/>
            <person name="Amaro F."/>
            <person name="Zusman T."/>
            <person name="Lifshitz Z."/>
            <person name="Cohen O."/>
            <person name="Gilbert J.A."/>
            <person name="Pupko T."/>
            <person name="Shuman H.A."/>
            <person name="Segal G."/>
        </authorList>
    </citation>
    <scope>NUCLEOTIDE SEQUENCE [LARGE SCALE GENOMIC DNA]</scope>
    <source>
        <strain evidence="17 18">ATCC 49751</strain>
    </source>
</reference>
<keyword evidence="8 14" id="KW-0862">Zinc</keyword>
<evidence type="ECO:0000256" key="12">
    <source>
        <dbReference type="PIRSR" id="PIRSR606262-1"/>
    </source>
</evidence>
<name>A0A0W0VL08_9GAMM</name>
<dbReference type="OrthoDB" id="9795347at2"/>
<sequence length="131" mass="14530">MVELTKAMIRHAREVLENAYAPYSNYKVASCLSSEDDNFYVGVNVENAAYGLSVCAETSAISQMIAAGKRKIKHLVVLNNAHVICSPCGACRQRIFEFSTPETTIHLCNGESVIESMRIDELLPNAFRFKP</sequence>
<evidence type="ECO:0000256" key="15">
    <source>
        <dbReference type="RuleBase" id="RU364006"/>
    </source>
</evidence>